<proteinExistence type="predicted"/>
<sequence>MEPLENNVFDCALVFEGGGYRAAYTCAFANVLLEQGIYFDYVCGLSAGASNSVNYLSRDRKRVREAFMTDGAAKGLVGLRSLLRGHGYFDADALYEGALRDGTLEFDWETFSANPARLRIQAFERGTGRTVRFGREDMTDPMRMIDLVRASSTLPGMMKPLEVDGRVLMDGGLGTGAGIPIGMAEEDGMERFLFVATRPRGYRKKEPSARERQMLKAVSGDWPYLRNALLTRWERYNEALEHVEALEREGRALVLWPDEMPVENSTVSPRRLAAAYEAGHAQYLREMPRVREFLFGAPDAGPVPDDPDQGTGYITLG</sequence>
<dbReference type="InterPro" id="IPR045943">
    <property type="entry name" value="DUF6363"/>
</dbReference>
<keyword evidence="3 4" id="KW-0443">Lipid metabolism</keyword>
<evidence type="ECO:0000256" key="5">
    <source>
        <dbReference type="SAM" id="MobiDB-lite"/>
    </source>
</evidence>
<name>A0A9D2EYW1_9ACTN</name>
<dbReference type="InterPro" id="IPR050301">
    <property type="entry name" value="NTE"/>
</dbReference>
<comment type="caution">
    <text evidence="7">The sequence shown here is derived from an EMBL/GenBank/DDBJ whole genome shotgun (WGS) entry which is preliminary data.</text>
</comment>
<feature type="domain" description="PNPLA" evidence="6">
    <location>
        <begin position="13"/>
        <end position="185"/>
    </location>
</feature>
<keyword evidence="2 4" id="KW-0442">Lipid degradation</keyword>
<evidence type="ECO:0000313" key="7">
    <source>
        <dbReference type="EMBL" id="HIZ46308.1"/>
    </source>
</evidence>
<evidence type="ECO:0000256" key="2">
    <source>
        <dbReference type="ARBA" id="ARBA00022963"/>
    </source>
</evidence>
<evidence type="ECO:0000256" key="1">
    <source>
        <dbReference type="ARBA" id="ARBA00022801"/>
    </source>
</evidence>
<dbReference type="AlphaFoldDB" id="A0A9D2EYW1"/>
<dbReference type="InterPro" id="IPR002641">
    <property type="entry name" value="PNPLA_dom"/>
</dbReference>
<evidence type="ECO:0000259" key="6">
    <source>
        <dbReference type="PROSITE" id="PS51635"/>
    </source>
</evidence>
<feature type="active site" description="Nucleophile" evidence="4">
    <location>
        <position position="46"/>
    </location>
</feature>
<dbReference type="EMBL" id="DXBM01000043">
    <property type="protein sequence ID" value="HIZ46308.1"/>
    <property type="molecule type" value="Genomic_DNA"/>
</dbReference>
<dbReference type="PANTHER" id="PTHR14226">
    <property type="entry name" value="NEUROPATHY TARGET ESTERASE/SWISS CHEESE D.MELANOGASTER"/>
    <property type="match status" value="1"/>
</dbReference>
<feature type="short sequence motif" description="GXSXG" evidence="4">
    <location>
        <begin position="44"/>
        <end position="48"/>
    </location>
</feature>
<evidence type="ECO:0000313" key="8">
    <source>
        <dbReference type="Proteomes" id="UP000824062"/>
    </source>
</evidence>
<dbReference type="InterPro" id="IPR016035">
    <property type="entry name" value="Acyl_Trfase/lysoPLipase"/>
</dbReference>
<dbReference type="Gene3D" id="3.40.1090.10">
    <property type="entry name" value="Cytosolic phospholipase A2 catalytic domain"/>
    <property type="match status" value="2"/>
</dbReference>
<dbReference type="SUPFAM" id="SSF52151">
    <property type="entry name" value="FabD/lysophospholipase-like"/>
    <property type="match status" value="1"/>
</dbReference>
<dbReference type="Pfam" id="PF19890">
    <property type="entry name" value="DUF6363"/>
    <property type="match status" value="1"/>
</dbReference>
<accession>A0A9D2EYW1</accession>
<comment type="caution">
    <text evidence="4">Lacks conserved residue(s) required for the propagation of feature annotation.</text>
</comment>
<keyword evidence="1 4" id="KW-0378">Hydrolase</keyword>
<dbReference type="InterPro" id="IPR037483">
    <property type="entry name" value="YjjU-like"/>
</dbReference>
<dbReference type="GO" id="GO:0016042">
    <property type="term" value="P:lipid catabolic process"/>
    <property type="evidence" value="ECO:0007669"/>
    <property type="project" value="UniProtKB-UniRule"/>
</dbReference>
<reference evidence="7" key="2">
    <citation type="submission" date="2021-04" db="EMBL/GenBank/DDBJ databases">
        <authorList>
            <person name="Gilroy R."/>
        </authorList>
    </citation>
    <scope>NUCLEOTIDE SEQUENCE</scope>
    <source>
        <strain evidence="7">ChiHjej12B11-14209</strain>
    </source>
</reference>
<protein>
    <submittedName>
        <fullName evidence="7">Patatin family protein</fullName>
    </submittedName>
</protein>
<evidence type="ECO:0000256" key="4">
    <source>
        <dbReference type="PROSITE-ProRule" id="PRU01161"/>
    </source>
</evidence>
<organism evidence="7 8">
    <name type="scientific">Candidatus Olsenella pullistercoris</name>
    <dbReference type="NCBI Taxonomy" id="2838712"/>
    <lineage>
        <taxon>Bacteria</taxon>
        <taxon>Bacillati</taxon>
        <taxon>Actinomycetota</taxon>
        <taxon>Coriobacteriia</taxon>
        <taxon>Coriobacteriales</taxon>
        <taxon>Atopobiaceae</taxon>
        <taxon>Olsenella</taxon>
    </lineage>
</organism>
<dbReference type="Proteomes" id="UP000824062">
    <property type="component" value="Unassembled WGS sequence"/>
</dbReference>
<feature type="region of interest" description="Disordered" evidence="5">
    <location>
        <begin position="297"/>
        <end position="317"/>
    </location>
</feature>
<reference evidence="7" key="1">
    <citation type="journal article" date="2021" name="PeerJ">
        <title>Extensive microbial diversity within the chicken gut microbiome revealed by metagenomics and culture.</title>
        <authorList>
            <person name="Gilroy R."/>
            <person name="Ravi A."/>
            <person name="Getino M."/>
            <person name="Pursley I."/>
            <person name="Horton D.L."/>
            <person name="Alikhan N.F."/>
            <person name="Baker D."/>
            <person name="Gharbi K."/>
            <person name="Hall N."/>
            <person name="Watson M."/>
            <person name="Adriaenssens E.M."/>
            <person name="Foster-Nyarko E."/>
            <person name="Jarju S."/>
            <person name="Secka A."/>
            <person name="Antonio M."/>
            <person name="Oren A."/>
            <person name="Chaudhuri R.R."/>
            <person name="La Ragione R."/>
            <person name="Hildebrand F."/>
            <person name="Pallen M.J."/>
        </authorList>
    </citation>
    <scope>NUCLEOTIDE SEQUENCE</scope>
    <source>
        <strain evidence="7">ChiHjej12B11-14209</strain>
    </source>
</reference>
<dbReference type="GO" id="GO:0016787">
    <property type="term" value="F:hydrolase activity"/>
    <property type="evidence" value="ECO:0007669"/>
    <property type="project" value="UniProtKB-UniRule"/>
</dbReference>
<dbReference type="Pfam" id="PF01734">
    <property type="entry name" value="Patatin"/>
    <property type="match status" value="1"/>
</dbReference>
<feature type="active site" description="Proton acceptor" evidence="4">
    <location>
        <position position="170"/>
    </location>
</feature>
<evidence type="ECO:0000256" key="3">
    <source>
        <dbReference type="ARBA" id="ARBA00023098"/>
    </source>
</evidence>
<gene>
    <name evidence="7" type="ORF">IAA19_04740</name>
</gene>
<dbReference type="CDD" id="cd07208">
    <property type="entry name" value="Pat_hypo_Ecoli_yjju_like"/>
    <property type="match status" value="1"/>
</dbReference>
<dbReference type="PANTHER" id="PTHR14226:SF25">
    <property type="entry name" value="PHOSPHOESTERASE"/>
    <property type="match status" value="1"/>
</dbReference>
<dbReference type="PROSITE" id="PS51635">
    <property type="entry name" value="PNPLA"/>
    <property type="match status" value="1"/>
</dbReference>
<feature type="short sequence motif" description="DGA/G" evidence="4">
    <location>
        <begin position="170"/>
        <end position="172"/>
    </location>
</feature>